<evidence type="ECO:0000256" key="2">
    <source>
        <dbReference type="ARBA" id="ARBA00022598"/>
    </source>
</evidence>
<gene>
    <name evidence="4" type="ORF">S03H2_55707</name>
</gene>
<comment type="similarity">
    <text evidence="1">Belongs to the D-alanine--D-alanine ligase family.</text>
</comment>
<organism evidence="4">
    <name type="scientific">marine sediment metagenome</name>
    <dbReference type="NCBI Taxonomy" id="412755"/>
    <lineage>
        <taxon>unclassified sequences</taxon>
        <taxon>metagenomes</taxon>
        <taxon>ecological metagenomes</taxon>
    </lineage>
</organism>
<dbReference type="SUPFAM" id="SSF56059">
    <property type="entry name" value="Glutathione synthetase ATP-binding domain-like"/>
    <property type="match status" value="1"/>
</dbReference>
<keyword evidence="2" id="KW-0436">Ligase</keyword>
<name>X1IL44_9ZZZZ</name>
<dbReference type="Gene3D" id="3.30.470.20">
    <property type="entry name" value="ATP-grasp fold, B domain"/>
    <property type="match status" value="1"/>
</dbReference>
<dbReference type="AlphaFoldDB" id="X1IL44"/>
<dbReference type="PROSITE" id="PS50975">
    <property type="entry name" value="ATP_GRASP"/>
    <property type="match status" value="1"/>
</dbReference>
<dbReference type="PANTHER" id="PTHR23132">
    <property type="entry name" value="D-ALANINE--D-ALANINE LIGASE"/>
    <property type="match status" value="1"/>
</dbReference>
<comment type="caution">
    <text evidence="4">The sequence shown here is derived from an EMBL/GenBank/DDBJ whole genome shotgun (WGS) entry which is preliminary data.</text>
</comment>
<dbReference type="InterPro" id="IPR011095">
    <property type="entry name" value="Dala_Dala_lig_C"/>
</dbReference>
<evidence type="ECO:0000259" key="3">
    <source>
        <dbReference type="PROSITE" id="PS50975"/>
    </source>
</evidence>
<dbReference type="InterPro" id="IPR011761">
    <property type="entry name" value="ATP-grasp"/>
</dbReference>
<dbReference type="EMBL" id="BARU01035606">
    <property type="protein sequence ID" value="GAH82437.1"/>
    <property type="molecule type" value="Genomic_DNA"/>
</dbReference>
<dbReference type="GO" id="GO:0046872">
    <property type="term" value="F:metal ion binding"/>
    <property type="evidence" value="ECO:0007669"/>
    <property type="project" value="InterPro"/>
</dbReference>
<sequence>EASRLAMDKLASRRIFQNAGLPVPEYATVNKDVYRKDMSVNFSLPLVVKPNREGSSIGMSVVEDIKNLPKAINEAFSYDDDIIIEKFIDGEDITIGILDDKPLPVVHIKPKQGVYDFTAKYTEGMSEYVVPAVLEKDIINAAQNLGLTAHNLLGCRCFSRVDMRLGKDNKIRILEVNAIPGLTSTSLLPKAAKAVGIDFAHMCLKIIESAKNRKKLGTTTSFLNHG</sequence>
<dbReference type="GO" id="GO:0005524">
    <property type="term" value="F:ATP binding"/>
    <property type="evidence" value="ECO:0007669"/>
    <property type="project" value="InterPro"/>
</dbReference>
<reference evidence="4" key="1">
    <citation type="journal article" date="2014" name="Front. Microbiol.">
        <title>High frequency of phylogenetically diverse reductive dehalogenase-homologous genes in deep subseafloor sedimentary metagenomes.</title>
        <authorList>
            <person name="Kawai M."/>
            <person name="Futagami T."/>
            <person name="Toyoda A."/>
            <person name="Takaki Y."/>
            <person name="Nishi S."/>
            <person name="Hori S."/>
            <person name="Arai W."/>
            <person name="Tsubouchi T."/>
            <person name="Morono Y."/>
            <person name="Uchiyama I."/>
            <person name="Ito T."/>
            <person name="Fujiyama A."/>
            <person name="Inagaki F."/>
            <person name="Takami H."/>
        </authorList>
    </citation>
    <scope>NUCLEOTIDE SEQUENCE</scope>
    <source>
        <strain evidence="4">Expedition CK06-06</strain>
    </source>
</reference>
<feature type="domain" description="ATP-grasp" evidence="3">
    <location>
        <begin position="13"/>
        <end position="208"/>
    </location>
</feature>
<dbReference type="Gene3D" id="3.30.1490.20">
    <property type="entry name" value="ATP-grasp fold, A domain"/>
    <property type="match status" value="1"/>
</dbReference>
<evidence type="ECO:0000256" key="1">
    <source>
        <dbReference type="ARBA" id="ARBA00010871"/>
    </source>
</evidence>
<accession>X1IL44</accession>
<protein>
    <recommendedName>
        <fullName evidence="3">ATP-grasp domain-containing protein</fullName>
    </recommendedName>
</protein>
<dbReference type="Pfam" id="PF07478">
    <property type="entry name" value="Dala_Dala_lig_C"/>
    <property type="match status" value="1"/>
</dbReference>
<proteinExistence type="inferred from homology"/>
<feature type="non-terminal residue" evidence="4">
    <location>
        <position position="1"/>
    </location>
</feature>
<evidence type="ECO:0000313" key="4">
    <source>
        <dbReference type="EMBL" id="GAH82437.1"/>
    </source>
</evidence>
<dbReference type="GO" id="GO:0008716">
    <property type="term" value="F:D-alanine-D-alanine ligase activity"/>
    <property type="evidence" value="ECO:0007669"/>
    <property type="project" value="InterPro"/>
</dbReference>
<dbReference type="InterPro" id="IPR013815">
    <property type="entry name" value="ATP_grasp_subdomain_1"/>
</dbReference>
<dbReference type="PANTHER" id="PTHR23132:SF23">
    <property type="entry name" value="D-ALANINE--D-ALANINE LIGASE B"/>
    <property type="match status" value="1"/>
</dbReference>